<evidence type="ECO:0000256" key="3">
    <source>
        <dbReference type="ARBA" id="ARBA00004947"/>
    </source>
</evidence>
<dbReference type="GO" id="GO:0006012">
    <property type="term" value="P:galactose metabolic process"/>
    <property type="evidence" value="ECO:0007669"/>
    <property type="project" value="UniProtKB-UniPathway"/>
</dbReference>
<name>D1P099_9GAMM</name>
<dbReference type="HOGENOM" id="CLU_007383_1_10_6"/>
<dbReference type="PANTHER" id="PTHR43725:SF47">
    <property type="entry name" value="UDP-GLUCOSE 4-EPIMERASE"/>
    <property type="match status" value="1"/>
</dbReference>
<comment type="catalytic activity">
    <reaction evidence="1 9">
        <text>UDP-alpha-D-glucose = UDP-alpha-D-galactose</text>
        <dbReference type="Rhea" id="RHEA:22168"/>
        <dbReference type="ChEBI" id="CHEBI:58885"/>
        <dbReference type="ChEBI" id="CHEBI:66914"/>
        <dbReference type="EC" id="5.1.3.2"/>
    </reaction>
</comment>
<dbReference type="Gene3D" id="3.90.25.10">
    <property type="entry name" value="UDP-galactose 4-epimerase, domain 1"/>
    <property type="match status" value="1"/>
</dbReference>
<comment type="pathway">
    <text evidence="3 9">Carbohydrate metabolism; galactose metabolism.</text>
</comment>
<dbReference type="NCBIfam" id="TIGR01179">
    <property type="entry name" value="galE"/>
    <property type="match status" value="1"/>
</dbReference>
<keyword evidence="12" id="KW-1185">Reference proteome</keyword>
<dbReference type="AlphaFoldDB" id="D1P099"/>
<keyword evidence="9" id="KW-0119">Carbohydrate metabolism</keyword>
<dbReference type="Pfam" id="PF16363">
    <property type="entry name" value="GDP_Man_Dehyd"/>
    <property type="match status" value="1"/>
</dbReference>
<organism evidence="11 12">
    <name type="scientific">Providencia rustigianii DSM 4541</name>
    <dbReference type="NCBI Taxonomy" id="500637"/>
    <lineage>
        <taxon>Bacteria</taxon>
        <taxon>Pseudomonadati</taxon>
        <taxon>Pseudomonadota</taxon>
        <taxon>Gammaproteobacteria</taxon>
        <taxon>Enterobacterales</taxon>
        <taxon>Morganellaceae</taxon>
        <taxon>Providencia</taxon>
    </lineage>
</organism>
<dbReference type="InterPro" id="IPR016040">
    <property type="entry name" value="NAD(P)-bd_dom"/>
</dbReference>
<dbReference type="InterPro" id="IPR036291">
    <property type="entry name" value="NAD(P)-bd_dom_sf"/>
</dbReference>
<gene>
    <name evidence="11" type="primary">galE</name>
    <name evidence="11" type="ORF">PROVRUST_05609</name>
</gene>
<dbReference type="InterPro" id="IPR005886">
    <property type="entry name" value="UDP_G4E"/>
</dbReference>
<dbReference type="NCBIfam" id="NF007956">
    <property type="entry name" value="PRK10675.1"/>
    <property type="match status" value="1"/>
</dbReference>
<dbReference type="Proteomes" id="UP000005512">
    <property type="component" value="Unassembled WGS sequence"/>
</dbReference>
<dbReference type="RefSeq" id="WP_006813669.1">
    <property type="nucleotide sequence ID" value="NZ_GG703818.1"/>
</dbReference>
<keyword evidence="8 9" id="KW-0413">Isomerase</keyword>
<dbReference type="STRING" id="500637.PROVRUST_05609"/>
<proteinExistence type="inferred from homology"/>
<evidence type="ECO:0000256" key="5">
    <source>
        <dbReference type="ARBA" id="ARBA00013189"/>
    </source>
</evidence>
<evidence type="ECO:0000256" key="2">
    <source>
        <dbReference type="ARBA" id="ARBA00001911"/>
    </source>
</evidence>
<dbReference type="PANTHER" id="PTHR43725">
    <property type="entry name" value="UDP-GLUCOSE 4-EPIMERASE"/>
    <property type="match status" value="1"/>
</dbReference>
<comment type="caution">
    <text evidence="11">The sequence shown here is derived from an EMBL/GenBank/DDBJ whole genome shotgun (WGS) entry which is preliminary data.</text>
</comment>
<dbReference type="GO" id="GO:0005829">
    <property type="term" value="C:cytosol"/>
    <property type="evidence" value="ECO:0007669"/>
    <property type="project" value="TreeGrafter"/>
</dbReference>
<evidence type="ECO:0000256" key="8">
    <source>
        <dbReference type="ARBA" id="ARBA00023235"/>
    </source>
</evidence>
<dbReference type="EC" id="5.1.3.2" evidence="5 9"/>
<accession>D1P099</accession>
<evidence type="ECO:0000256" key="1">
    <source>
        <dbReference type="ARBA" id="ARBA00000083"/>
    </source>
</evidence>
<evidence type="ECO:0000313" key="12">
    <source>
        <dbReference type="Proteomes" id="UP000005512"/>
    </source>
</evidence>
<evidence type="ECO:0000259" key="10">
    <source>
        <dbReference type="Pfam" id="PF16363"/>
    </source>
</evidence>
<sequence>MQKIEVLVTGGLGYIGSHTCVQMIAAGISPIILDNLCNSKMEVLNRIEKLTGFRPVFYQGDVRDEQCLKAIFSTHHIHSVIHFAGLKAVGESVEKPIEYYDVNVNGTLVLARCMQNAGVKSLIFSSSATVYGEPTSLPITEDFPTGNTQSPYGTSKYMVERCLSDLYQADKAWSISLLRYFNPVGAHSSGLMGEDPQGIPNNLTPYIAQVAIGRRPKLTVYGNDYPTVDGTGVRDYIHVMDLADGHVAALNKLGEKAGLHIYNLGTGNGNSVLQVLHAFEKAAGKPIPYVFEARRAGDIAEYWSSPAKATAELGWHATRTIDDMAADTWRWQLHNPNGYESERG</sequence>
<feature type="domain" description="NAD(P)-binding" evidence="10">
    <location>
        <begin position="7"/>
        <end position="327"/>
    </location>
</feature>
<dbReference type="CDD" id="cd05247">
    <property type="entry name" value="UDP_G4E_1_SDR_e"/>
    <property type="match status" value="1"/>
</dbReference>
<comment type="similarity">
    <text evidence="4 9">Belongs to the NAD(P)-dependent epimerase/dehydratase family.</text>
</comment>
<dbReference type="EMBL" id="ABXV02000016">
    <property type="protein sequence ID" value="EFB73183.1"/>
    <property type="molecule type" value="Genomic_DNA"/>
</dbReference>
<keyword evidence="7 9" id="KW-0520">NAD</keyword>
<dbReference type="Gene3D" id="3.40.50.720">
    <property type="entry name" value="NAD(P)-binding Rossmann-like Domain"/>
    <property type="match status" value="1"/>
</dbReference>
<dbReference type="eggNOG" id="COG1087">
    <property type="taxonomic scope" value="Bacteria"/>
</dbReference>
<evidence type="ECO:0000256" key="4">
    <source>
        <dbReference type="ARBA" id="ARBA00007637"/>
    </source>
</evidence>
<reference evidence="11" key="1">
    <citation type="submission" date="2009-12" db="EMBL/GenBank/DDBJ databases">
        <authorList>
            <person name="Weinstock G."/>
            <person name="Sodergren E."/>
            <person name="Clifton S."/>
            <person name="Fulton L."/>
            <person name="Fulton B."/>
            <person name="Courtney L."/>
            <person name="Fronick C."/>
            <person name="Harrison M."/>
            <person name="Strong C."/>
            <person name="Farmer C."/>
            <person name="Delahaunty K."/>
            <person name="Markovic C."/>
            <person name="Hall O."/>
            <person name="Minx P."/>
            <person name="Tomlinson C."/>
            <person name="Mitreva M."/>
            <person name="Nelson J."/>
            <person name="Hou S."/>
            <person name="Wollam A."/>
            <person name="Pepin K.H."/>
            <person name="Johnson M."/>
            <person name="Bhonagiri V."/>
            <person name="Nash W.E."/>
            <person name="Warren W."/>
            <person name="Chinwalla A."/>
            <person name="Mardis E.R."/>
            <person name="Wilson R.K."/>
        </authorList>
    </citation>
    <scope>NUCLEOTIDE SEQUENCE [LARGE SCALE GENOMIC DNA]</scope>
    <source>
        <strain evidence="11">DSM 4541</strain>
    </source>
</reference>
<evidence type="ECO:0000256" key="6">
    <source>
        <dbReference type="ARBA" id="ARBA00018569"/>
    </source>
</evidence>
<evidence type="ECO:0000256" key="7">
    <source>
        <dbReference type="ARBA" id="ARBA00023027"/>
    </source>
</evidence>
<evidence type="ECO:0000256" key="9">
    <source>
        <dbReference type="RuleBase" id="RU366046"/>
    </source>
</evidence>
<dbReference type="SUPFAM" id="SSF51735">
    <property type="entry name" value="NAD(P)-binding Rossmann-fold domains"/>
    <property type="match status" value="1"/>
</dbReference>
<dbReference type="GO" id="GO:0003978">
    <property type="term" value="F:UDP-glucose 4-epimerase activity"/>
    <property type="evidence" value="ECO:0007669"/>
    <property type="project" value="UniProtKB-UniRule"/>
</dbReference>
<evidence type="ECO:0000313" key="11">
    <source>
        <dbReference type="EMBL" id="EFB73183.1"/>
    </source>
</evidence>
<comment type="subunit">
    <text evidence="9">Homodimer.</text>
</comment>
<protein>
    <recommendedName>
        <fullName evidence="6 9">UDP-glucose 4-epimerase</fullName>
        <ecNumber evidence="5 9">5.1.3.2</ecNumber>
    </recommendedName>
</protein>
<dbReference type="UniPathway" id="UPA00214"/>
<comment type="cofactor">
    <cofactor evidence="2 9">
        <name>NAD(+)</name>
        <dbReference type="ChEBI" id="CHEBI:57540"/>
    </cofactor>
</comment>